<protein>
    <recommendedName>
        <fullName evidence="2">DUF7730 domain-containing protein</fullName>
    </recommendedName>
</protein>
<dbReference type="InterPro" id="IPR056632">
    <property type="entry name" value="DUF7730"/>
</dbReference>
<dbReference type="OrthoDB" id="4757095at2759"/>
<evidence type="ECO:0000259" key="2">
    <source>
        <dbReference type="Pfam" id="PF24864"/>
    </source>
</evidence>
<accession>A0A9P9EWY2</accession>
<gene>
    <name evidence="3" type="ORF">B0J13DRAFT_552739</name>
</gene>
<organism evidence="3 4">
    <name type="scientific">Dactylonectria estremocensis</name>
    <dbReference type="NCBI Taxonomy" id="1079267"/>
    <lineage>
        <taxon>Eukaryota</taxon>
        <taxon>Fungi</taxon>
        <taxon>Dikarya</taxon>
        <taxon>Ascomycota</taxon>
        <taxon>Pezizomycotina</taxon>
        <taxon>Sordariomycetes</taxon>
        <taxon>Hypocreomycetidae</taxon>
        <taxon>Hypocreales</taxon>
        <taxon>Nectriaceae</taxon>
        <taxon>Dactylonectria</taxon>
    </lineage>
</organism>
<reference evidence="3" key="1">
    <citation type="journal article" date="2021" name="Nat. Commun.">
        <title>Genetic determinants of endophytism in the Arabidopsis root mycobiome.</title>
        <authorList>
            <person name="Mesny F."/>
            <person name="Miyauchi S."/>
            <person name="Thiergart T."/>
            <person name="Pickel B."/>
            <person name="Atanasova L."/>
            <person name="Karlsson M."/>
            <person name="Huettel B."/>
            <person name="Barry K.W."/>
            <person name="Haridas S."/>
            <person name="Chen C."/>
            <person name="Bauer D."/>
            <person name="Andreopoulos W."/>
            <person name="Pangilinan J."/>
            <person name="LaButti K."/>
            <person name="Riley R."/>
            <person name="Lipzen A."/>
            <person name="Clum A."/>
            <person name="Drula E."/>
            <person name="Henrissat B."/>
            <person name="Kohler A."/>
            <person name="Grigoriev I.V."/>
            <person name="Martin F.M."/>
            <person name="Hacquard S."/>
        </authorList>
    </citation>
    <scope>NUCLEOTIDE SEQUENCE</scope>
    <source>
        <strain evidence="3">MPI-CAGE-AT-0021</strain>
    </source>
</reference>
<name>A0A9P9EWY2_9HYPO</name>
<feature type="region of interest" description="Disordered" evidence="1">
    <location>
        <begin position="73"/>
        <end position="93"/>
    </location>
</feature>
<sequence>MEGARRLETLERQYWEKHPRDLAQRLAPRRRYRDRCRKRLSMLGECVGRVIVGLVVSTAYVCCSIPNLCGEISPPATPRTPSPPLTPRMKPSQVSAMAPIPLERGQPRTLTLMRQSDPEGSFLPSQSDVRRGPHAQLTSPLLRLPREVRDVIWEMVLTDHVFHVGWSPKHLHHTVCSRCRFPDFCDGPADTCWPRSLEPSLHNRRKYAQDKAEPSMNLLGLAKTCKTIYTETIDLIYSRNVFSFNSWNCVRWFSEGALPSRRDLIRRV</sequence>
<evidence type="ECO:0000256" key="1">
    <source>
        <dbReference type="SAM" id="MobiDB-lite"/>
    </source>
</evidence>
<feature type="compositionally biased region" description="Pro residues" evidence="1">
    <location>
        <begin position="75"/>
        <end position="86"/>
    </location>
</feature>
<feature type="domain" description="DUF7730" evidence="2">
    <location>
        <begin position="134"/>
        <end position="268"/>
    </location>
</feature>
<dbReference type="PANTHER" id="PTHR38790">
    <property type="entry name" value="2EXR DOMAIN-CONTAINING PROTEIN-RELATED"/>
    <property type="match status" value="1"/>
</dbReference>
<proteinExistence type="predicted"/>
<dbReference type="Pfam" id="PF24864">
    <property type="entry name" value="DUF7730"/>
    <property type="match status" value="1"/>
</dbReference>
<comment type="caution">
    <text evidence="3">The sequence shown here is derived from an EMBL/GenBank/DDBJ whole genome shotgun (WGS) entry which is preliminary data.</text>
</comment>
<evidence type="ECO:0000313" key="4">
    <source>
        <dbReference type="Proteomes" id="UP000717696"/>
    </source>
</evidence>
<dbReference type="EMBL" id="JAGMUU010000008">
    <property type="protein sequence ID" value="KAH7146814.1"/>
    <property type="molecule type" value="Genomic_DNA"/>
</dbReference>
<evidence type="ECO:0000313" key="3">
    <source>
        <dbReference type="EMBL" id="KAH7146814.1"/>
    </source>
</evidence>
<dbReference type="AlphaFoldDB" id="A0A9P9EWY2"/>
<dbReference type="Proteomes" id="UP000717696">
    <property type="component" value="Unassembled WGS sequence"/>
</dbReference>
<keyword evidence="4" id="KW-1185">Reference proteome</keyword>